<feature type="chain" id="PRO_5005656086" evidence="1">
    <location>
        <begin position="23"/>
        <end position="65"/>
    </location>
</feature>
<protein>
    <submittedName>
        <fullName evidence="3">VWFA domain-containing protein</fullName>
    </submittedName>
</protein>
<dbReference type="Proteomes" id="UP000036681">
    <property type="component" value="Unplaced"/>
</dbReference>
<evidence type="ECO:0000313" key="3">
    <source>
        <dbReference type="WBParaSite" id="ALUE_0000037001-mRNA-1"/>
    </source>
</evidence>
<evidence type="ECO:0000313" key="2">
    <source>
        <dbReference type="Proteomes" id="UP000036681"/>
    </source>
</evidence>
<organism evidence="2 3">
    <name type="scientific">Ascaris lumbricoides</name>
    <name type="common">Giant roundworm</name>
    <dbReference type="NCBI Taxonomy" id="6252"/>
    <lineage>
        <taxon>Eukaryota</taxon>
        <taxon>Metazoa</taxon>
        <taxon>Ecdysozoa</taxon>
        <taxon>Nematoda</taxon>
        <taxon>Chromadorea</taxon>
        <taxon>Rhabditida</taxon>
        <taxon>Spirurina</taxon>
        <taxon>Ascaridomorpha</taxon>
        <taxon>Ascaridoidea</taxon>
        <taxon>Ascarididae</taxon>
        <taxon>Ascaris</taxon>
    </lineage>
</organism>
<feature type="signal peptide" evidence="1">
    <location>
        <begin position="1"/>
        <end position="22"/>
    </location>
</feature>
<reference evidence="3" key="1">
    <citation type="submission" date="2017-02" db="UniProtKB">
        <authorList>
            <consortium name="WormBaseParasite"/>
        </authorList>
    </citation>
    <scope>IDENTIFICATION</scope>
</reference>
<keyword evidence="1" id="KW-0732">Signal</keyword>
<accession>A0A0M3HFS5</accession>
<dbReference type="WBParaSite" id="ALUE_0000037001-mRNA-1">
    <property type="protein sequence ID" value="ALUE_0000037001-mRNA-1"/>
    <property type="gene ID" value="ALUE_0000037001"/>
</dbReference>
<evidence type="ECO:0000256" key="1">
    <source>
        <dbReference type="SAM" id="SignalP"/>
    </source>
</evidence>
<sequence length="65" mass="7337">MMRLCIQLLLVAFTLITRLIEARNVHCEPGPIDLVLVVDESNSVKADFQVSHFRSVVHDKIGNSF</sequence>
<name>A0A0M3HFS5_ASCLU</name>
<dbReference type="AlphaFoldDB" id="A0A0M3HFS5"/>
<proteinExistence type="predicted"/>
<keyword evidence="2" id="KW-1185">Reference proteome</keyword>